<dbReference type="InterPro" id="IPR050131">
    <property type="entry name" value="Peptidase_S8_subtilisin-like"/>
</dbReference>
<dbReference type="PROSITE" id="PS00136">
    <property type="entry name" value="SUBTILASE_ASP"/>
    <property type="match status" value="1"/>
</dbReference>
<dbReference type="Gene3D" id="3.50.30.30">
    <property type="match status" value="1"/>
</dbReference>
<evidence type="ECO:0000256" key="6">
    <source>
        <dbReference type="PROSITE-ProRule" id="PRU01240"/>
    </source>
</evidence>
<comment type="caution">
    <text evidence="11">The sequence shown here is derived from an EMBL/GenBank/DDBJ whole genome shotgun (WGS) entry which is preliminary data.</text>
</comment>
<evidence type="ECO:0000256" key="7">
    <source>
        <dbReference type="RuleBase" id="RU003355"/>
    </source>
</evidence>
<dbReference type="PANTHER" id="PTHR43806:SF11">
    <property type="entry name" value="CEREVISIN-RELATED"/>
    <property type="match status" value="1"/>
</dbReference>
<dbReference type="PRINTS" id="PR00723">
    <property type="entry name" value="SUBTILISIN"/>
</dbReference>
<dbReference type="InterPro" id="IPR000209">
    <property type="entry name" value="Peptidase_S8/S53_dom"/>
</dbReference>
<evidence type="ECO:0000256" key="3">
    <source>
        <dbReference type="ARBA" id="ARBA00022801"/>
    </source>
</evidence>
<dbReference type="SUPFAM" id="SSF52025">
    <property type="entry name" value="PA domain"/>
    <property type="match status" value="1"/>
</dbReference>
<evidence type="ECO:0000256" key="5">
    <source>
        <dbReference type="PIRSR" id="PIRSR615500-1"/>
    </source>
</evidence>
<dbReference type="AlphaFoldDB" id="A0A543I1Q3"/>
<evidence type="ECO:0000256" key="8">
    <source>
        <dbReference type="SAM" id="MobiDB-lite"/>
    </source>
</evidence>
<reference evidence="11 12" key="1">
    <citation type="submission" date="2019-06" db="EMBL/GenBank/DDBJ databases">
        <title>Genome sequencing of plant associated microbes to promote plant fitness in Sorghum bicolor and Oryza sativa.</title>
        <authorList>
            <person name="Coleman-Derr D."/>
        </authorList>
    </citation>
    <scope>NUCLEOTIDE SEQUENCE [LARGE SCALE GENOMIC DNA]</scope>
    <source>
        <strain evidence="11 12">KV-663</strain>
    </source>
</reference>
<dbReference type="PANTHER" id="PTHR43806">
    <property type="entry name" value="PEPTIDASE S8"/>
    <property type="match status" value="1"/>
</dbReference>
<comment type="similarity">
    <text evidence="1 6 7">Belongs to the peptidase S8 family.</text>
</comment>
<keyword evidence="12" id="KW-1185">Reference proteome</keyword>
<feature type="compositionally biased region" description="Basic and acidic residues" evidence="8">
    <location>
        <begin position="256"/>
        <end position="271"/>
    </location>
</feature>
<evidence type="ECO:0000256" key="4">
    <source>
        <dbReference type="ARBA" id="ARBA00022825"/>
    </source>
</evidence>
<dbReference type="PROSITE" id="PS00138">
    <property type="entry name" value="SUBTILASE_SER"/>
    <property type="match status" value="1"/>
</dbReference>
<dbReference type="InterPro" id="IPR036852">
    <property type="entry name" value="Peptidase_S8/S53_dom_sf"/>
</dbReference>
<keyword evidence="2 6" id="KW-0645">Protease</keyword>
<dbReference type="PROSITE" id="PS51892">
    <property type="entry name" value="SUBTILASE"/>
    <property type="match status" value="1"/>
</dbReference>
<evidence type="ECO:0000313" key="12">
    <source>
        <dbReference type="Proteomes" id="UP000316747"/>
    </source>
</evidence>
<dbReference type="InterPro" id="IPR023827">
    <property type="entry name" value="Peptidase_S8_Asp-AS"/>
</dbReference>
<dbReference type="GO" id="GO:0004252">
    <property type="term" value="F:serine-type endopeptidase activity"/>
    <property type="evidence" value="ECO:0007669"/>
    <property type="project" value="UniProtKB-UniRule"/>
</dbReference>
<evidence type="ECO:0000313" key="11">
    <source>
        <dbReference type="EMBL" id="TQM64523.1"/>
    </source>
</evidence>
<dbReference type="RefSeq" id="WP_141842151.1">
    <property type="nucleotide sequence ID" value="NZ_VFPM01000001.1"/>
</dbReference>
<dbReference type="GO" id="GO:0006508">
    <property type="term" value="P:proteolysis"/>
    <property type="evidence" value="ECO:0007669"/>
    <property type="project" value="UniProtKB-KW"/>
</dbReference>
<feature type="region of interest" description="Disordered" evidence="8">
    <location>
        <begin position="253"/>
        <end position="303"/>
    </location>
</feature>
<dbReference type="OrthoDB" id="9813435at2"/>
<dbReference type="InterPro" id="IPR023828">
    <property type="entry name" value="Peptidase_S8_Ser-AS"/>
</dbReference>
<evidence type="ECO:0000256" key="9">
    <source>
        <dbReference type="SAM" id="SignalP"/>
    </source>
</evidence>
<dbReference type="Pfam" id="PF00082">
    <property type="entry name" value="Peptidase_S8"/>
    <property type="match status" value="1"/>
</dbReference>
<dbReference type="Gene3D" id="3.40.50.200">
    <property type="entry name" value="Peptidase S8/S53 domain"/>
    <property type="match status" value="1"/>
</dbReference>
<evidence type="ECO:0000256" key="1">
    <source>
        <dbReference type="ARBA" id="ARBA00011073"/>
    </source>
</evidence>
<feature type="signal peptide" evidence="9">
    <location>
        <begin position="1"/>
        <end position="27"/>
    </location>
</feature>
<keyword evidence="9" id="KW-0732">Signal</keyword>
<dbReference type="SUPFAM" id="SSF52743">
    <property type="entry name" value="Subtilisin-like"/>
    <property type="match status" value="1"/>
</dbReference>
<feature type="active site" description="Charge relay system" evidence="5 6">
    <location>
        <position position="250"/>
    </location>
</feature>
<organism evidence="11 12">
    <name type="scientific">Humibacillus xanthopallidus</name>
    <dbReference type="NCBI Taxonomy" id="412689"/>
    <lineage>
        <taxon>Bacteria</taxon>
        <taxon>Bacillati</taxon>
        <taxon>Actinomycetota</taxon>
        <taxon>Actinomycetes</taxon>
        <taxon>Micrococcales</taxon>
        <taxon>Intrasporangiaceae</taxon>
        <taxon>Humibacillus</taxon>
    </lineage>
</organism>
<dbReference type="InterPro" id="IPR015500">
    <property type="entry name" value="Peptidase_S8_subtilisin-rel"/>
</dbReference>
<feature type="chain" id="PRO_5039516844" evidence="9">
    <location>
        <begin position="28"/>
        <end position="1274"/>
    </location>
</feature>
<keyword evidence="4 6" id="KW-0720">Serine protease</keyword>
<protein>
    <submittedName>
        <fullName evidence="11">Subtilisin family serine protease</fullName>
    </submittedName>
</protein>
<feature type="domain" description="Peptidase S8/S53" evidence="10">
    <location>
        <begin position="241"/>
        <end position="505"/>
    </location>
</feature>
<sequence>MRPNWRTTLGAATAAVLAATAAAPTHALGSSTPGQADRPIVGSAEWTASGGAATGVPVGASTPRTVTLVTGDRVVVSGAGTDSPSAVVLPNADGTTPTVETRLVGRDLYVYPEGAAAALAAGRADEELFNVTGLIAQGYDDAHTKNLPLIVTYAASVDVARSAPPAPRGSGKGRALRSIDAVAMAADKAKAKDFWADATSSRSAAGSKIRKVWLDRRVTALLDESTTQVNAPAAWAAGLVGSGTTVAVLDTGVDGQHPDLEGRVTDSKDFTGSRGGALSDPDGHGTHTASTVGGSGAASGGREKGVASGADLLIGKVLNDSGSGASSWIIAGMEWAATTEHADVVSMSLGASGAPGDCTDPIASAAQELSESTTSLFVIAAGNAGPGTNTVSSPACAPAVLAVGAVDSSDKTAWFSSRGPAAITHTLKPEIAAPGVAVLAARSGGRGDDAYVAMSGTSMATPHVAGAAAIVKQAHPTWTGAQLKAALVSTAKADVPGDVRETGAGRLDVFAATAPAVTSSPVQAGTFPWPHTAAQSTTVAVPYTNLGATPVTLSLSVTSVTGDDGTALKFSPASLQAATVTVPARGTVTVPLAVDPSVRLEAAQYGDVTGRVVATTPDGHTVSTPFSLYVAPQTVTLTIRMTDRLGHPAAGSSSVDVVNTDSPRGERRYNAGAVEQSYAVRPGTYLLSGFVQSPDAEPTAPTLDSIAYFARPELTVTGDTTVDFDARTAHEITVKTDQPSVARSTTLAFTRQWSDQWVHAGSMSGGSTVRSVFADVQSKPQNGTWELGTFERRLAPAVSSMTAAGLTLHPTVPDLSAAGLDGTGSAPLVDGGSGTATDLTADKVGGKVALVRLTSDYGNLTAGMVRAAQSAGVKGLLLYRPVSGRWAPSAGLGPVGVTAYSLPVTEGEALRSALAAAPSGQLTVAWTATARSPYVYNLGFTETTPLTDDKTYVVHDRKLGRTDATYTAMGLAGAFIDYVQARRPSGITLGVSGFNAVPVPGARTEFYTDGGTEWTSFVMSSLPWGESMLGTWHRYPEASVRTETWHAGVVSPTAIQDRNGVEKLTAERQGDLMGFAPQLWGDGFGHVAAPGGFGDAGSLELKKDGQSIGTSPFPSGVFEVPAGAGRYELTLSQFKLPSAAPMWKRSMQVTTTWGFDSVLEPGVFSRGLPLIFPRVALPEDGVKTVPAQAGLLLPVRLTGHAGYTPGAITSLHAATSYDGGTTWTDATVRHTGDDWDAVVDHTGASGKTVTLRVTVTDANGATVTQLTQAAYAVR</sequence>
<feature type="active site" description="Charge relay system" evidence="5 6">
    <location>
        <position position="284"/>
    </location>
</feature>
<dbReference type="InterPro" id="IPR046450">
    <property type="entry name" value="PA_dom_sf"/>
</dbReference>
<dbReference type="EMBL" id="VFPM01000001">
    <property type="protein sequence ID" value="TQM64523.1"/>
    <property type="molecule type" value="Genomic_DNA"/>
</dbReference>
<gene>
    <name evidence="11" type="ORF">FBY41_0891</name>
</gene>
<proteinExistence type="inferred from homology"/>
<name>A0A543I1Q3_9MICO</name>
<feature type="active site" description="Charge relay system" evidence="5 6">
    <location>
        <position position="458"/>
    </location>
</feature>
<evidence type="ECO:0000259" key="10">
    <source>
        <dbReference type="Pfam" id="PF00082"/>
    </source>
</evidence>
<evidence type="ECO:0000256" key="2">
    <source>
        <dbReference type="ARBA" id="ARBA00022670"/>
    </source>
</evidence>
<dbReference type="Proteomes" id="UP000316747">
    <property type="component" value="Unassembled WGS sequence"/>
</dbReference>
<keyword evidence="3 6" id="KW-0378">Hydrolase</keyword>
<accession>A0A543I1Q3</accession>